<dbReference type="RefSeq" id="WP_256131848.1">
    <property type="nucleotide sequence ID" value="NZ_JANFXK010000007.1"/>
</dbReference>
<name>A0ABT1RN97_9FIRM</name>
<dbReference type="Proteomes" id="UP001524502">
    <property type="component" value="Unassembled WGS sequence"/>
</dbReference>
<dbReference type="SUPFAM" id="SSF52218">
    <property type="entry name" value="Flavoproteins"/>
    <property type="match status" value="1"/>
</dbReference>
<gene>
    <name evidence="1" type="ORF">NE619_07925</name>
</gene>
<organism evidence="1 2">
    <name type="scientific">Anaerovorax odorimutans</name>
    <dbReference type="NCBI Taxonomy" id="109327"/>
    <lineage>
        <taxon>Bacteria</taxon>
        <taxon>Bacillati</taxon>
        <taxon>Bacillota</taxon>
        <taxon>Clostridia</taxon>
        <taxon>Peptostreptococcales</taxon>
        <taxon>Anaerovoracaceae</taxon>
        <taxon>Anaerovorax</taxon>
    </lineage>
</organism>
<sequence>MKIGFINGSPKKEGSASGCLLAELKEILKQPVSEYCIRSRRDTLPDELAEQDVLVMAMPLYVDGVPSHMLSCLTELETLLKGRKITVYAIINCGFFEAAQNRWAIAILQNWCQRTGLKWGQAIGVGGGGMMPMLKDIPPGKGPKKNLSRALETLAKNILNEQSGETLLVSPNFPRFLYRKAAEMGWRRQIKENGLKAKDLSARPSGSC</sequence>
<dbReference type="EMBL" id="JANFXK010000007">
    <property type="protein sequence ID" value="MCQ4636654.1"/>
    <property type="molecule type" value="Genomic_DNA"/>
</dbReference>
<keyword evidence="2" id="KW-1185">Reference proteome</keyword>
<comment type="caution">
    <text evidence="1">The sequence shown here is derived from an EMBL/GenBank/DDBJ whole genome shotgun (WGS) entry which is preliminary data.</text>
</comment>
<dbReference type="InterPro" id="IPR029039">
    <property type="entry name" value="Flavoprotein-like_sf"/>
</dbReference>
<protein>
    <submittedName>
        <fullName evidence="1">NAD(P)H-dependent oxidoreductase</fullName>
    </submittedName>
</protein>
<evidence type="ECO:0000313" key="1">
    <source>
        <dbReference type="EMBL" id="MCQ4636654.1"/>
    </source>
</evidence>
<evidence type="ECO:0000313" key="2">
    <source>
        <dbReference type="Proteomes" id="UP001524502"/>
    </source>
</evidence>
<reference evidence="1 2" key="1">
    <citation type="submission" date="2022-06" db="EMBL/GenBank/DDBJ databases">
        <title>Isolation of gut microbiota from human fecal samples.</title>
        <authorList>
            <person name="Pamer E.G."/>
            <person name="Barat B."/>
            <person name="Waligurski E."/>
            <person name="Medina S."/>
            <person name="Paddock L."/>
            <person name="Mostad J."/>
        </authorList>
    </citation>
    <scope>NUCLEOTIDE SEQUENCE [LARGE SCALE GENOMIC DNA]</scope>
    <source>
        <strain evidence="1 2">SL.3.17</strain>
    </source>
</reference>
<proteinExistence type="predicted"/>
<dbReference type="Gene3D" id="3.40.50.360">
    <property type="match status" value="1"/>
</dbReference>
<accession>A0ABT1RN97</accession>